<feature type="region of interest" description="Disordered" evidence="5">
    <location>
        <begin position="298"/>
        <end position="322"/>
    </location>
</feature>
<dbReference type="InterPro" id="IPR027417">
    <property type="entry name" value="P-loop_NTPase"/>
</dbReference>
<dbReference type="PROSITE" id="PS50893">
    <property type="entry name" value="ABC_TRANSPORTER_2"/>
    <property type="match status" value="1"/>
</dbReference>
<accession>A0A346Y1A8</accession>
<dbReference type="InterPro" id="IPR003593">
    <property type="entry name" value="AAA+_ATPase"/>
</dbReference>
<reference evidence="7 8" key="1">
    <citation type="submission" date="2018-09" db="EMBL/GenBank/DDBJ databases">
        <title>Complete genome sequence of Euzebya sp. DY32-46 isolated from seawater of Pacific Ocean.</title>
        <authorList>
            <person name="Xu L."/>
            <person name="Wu Y.-H."/>
            <person name="Xu X.-W."/>
        </authorList>
    </citation>
    <scope>NUCLEOTIDE SEQUENCE [LARGE SCALE GENOMIC DNA]</scope>
    <source>
        <strain evidence="7 8">DY32-46</strain>
    </source>
</reference>
<dbReference type="PANTHER" id="PTHR43335">
    <property type="entry name" value="ABC TRANSPORTER, ATP-BINDING PROTEIN"/>
    <property type="match status" value="1"/>
</dbReference>
<keyword evidence="3" id="KW-0547">Nucleotide-binding</keyword>
<dbReference type="PROSITE" id="PS00211">
    <property type="entry name" value="ABC_TRANSPORTER_1"/>
    <property type="match status" value="1"/>
</dbReference>
<evidence type="ECO:0000256" key="4">
    <source>
        <dbReference type="ARBA" id="ARBA00022840"/>
    </source>
</evidence>
<evidence type="ECO:0000259" key="6">
    <source>
        <dbReference type="PROSITE" id="PS50893"/>
    </source>
</evidence>
<organism evidence="7 8">
    <name type="scientific">Euzebya pacifica</name>
    <dbReference type="NCBI Taxonomy" id="1608957"/>
    <lineage>
        <taxon>Bacteria</taxon>
        <taxon>Bacillati</taxon>
        <taxon>Actinomycetota</taxon>
        <taxon>Nitriliruptoria</taxon>
        <taxon>Euzebyales</taxon>
    </lineage>
</organism>
<evidence type="ECO:0000256" key="3">
    <source>
        <dbReference type="ARBA" id="ARBA00022741"/>
    </source>
</evidence>
<name>A0A346Y1A8_9ACTN</name>
<feature type="domain" description="ABC transporter" evidence="6">
    <location>
        <begin position="5"/>
        <end position="232"/>
    </location>
</feature>
<dbReference type="GO" id="GO:0005524">
    <property type="term" value="F:ATP binding"/>
    <property type="evidence" value="ECO:0007669"/>
    <property type="project" value="UniProtKB-KW"/>
</dbReference>
<evidence type="ECO:0000256" key="5">
    <source>
        <dbReference type="SAM" id="MobiDB-lite"/>
    </source>
</evidence>
<dbReference type="Gene3D" id="3.40.50.300">
    <property type="entry name" value="P-loop containing nucleotide triphosphate hydrolases"/>
    <property type="match status" value="1"/>
</dbReference>
<dbReference type="Proteomes" id="UP000264006">
    <property type="component" value="Chromosome"/>
</dbReference>
<dbReference type="SMART" id="SM00382">
    <property type="entry name" value="AAA"/>
    <property type="match status" value="1"/>
</dbReference>
<dbReference type="InterPro" id="IPR017871">
    <property type="entry name" value="ABC_transporter-like_CS"/>
</dbReference>
<dbReference type="EMBL" id="CP031165">
    <property type="protein sequence ID" value="AXV08255.1"/>
    <property type="molecule type" value="Genomic_DNA"/>
</dbReference>
<dbReference type="KEGG" id="euz:DVS28_a3582"/>
<dbReference type="PANTHER" id="PTHR43335:SF11">
    <property type="entry name" value="ABC TRANSPORTER RELATED"/>
    <property type="match status" value="1"/>
</dbReference>
<sequence length="322" mass="34837">MHPMLDIDSLSKRYGDVVALDSCSFTVRPGRMLGFLGRNGAGKTTTMRAVFGLANPDSGEIRWDGHPITAADRRRFGYMPEERGLYPKMSLTDQLVYFGRLHGMTADEAKAAADRWLGDLDLGDRAGDPLEDLSQGNQQRVQLAAALLHDPELLVLDEPFNGLDPIGAATMARVLRERAAAGTAVMFSSHQLEVVEDLCEDVAIIDRGRVVVTGEVRALQTESPYRRVELDLSEAQAAALQDLDGVIESRFDGRHHVLKVRADVDVTRLMTGVGTGLGGGQHFVYTTPSLTQIFTEAVSPPDAPESSTAPASSNHVTIGGTR</sequence>
<evidence type="ECO:0000256" key="2">
    <source>
        <dbReference type="ARBA" id="ARBA00022448"/>
    </source>
</evidence>
<comment type="similarity">
    <text evidence="1">Belongs to the ABC transporter superfamily.</text>
</comment>
<dbReference type="Pfam" id="PF00005">
    <property type="entry name" value="ABC_tran"/>
    <property type="match status" value="1"/>
</dbReference>
<feature type="compositionally biased region" description="Polar residues" evidence="5">
    <location>
        <begin position="305"/>
        <end position="316"/>
    </location>
</feature>
<dbReference type="SUPFAM" id="SSF52540">
    <property type="entry name" value="P-loop containing nucleoside triphosphate hydrolases"/>
    <property type="match status" value="1"/>
</dbReference>
<proteinExistence type="inferred from homology"/>
<gene>
    <name evidence="7" type="ORF">DVS28_a3582</name>
</gene>
<evidence type="ECO:0000313" key="7">
    <source>
        <dbReference type="EMBL" id="AXV08255.1"/>
    </source>
</evidence>
<keyword evidence="4 7" id="KW-0067">ATP-binding</keyword>
<keyword evidence="2" id="KW-0813">Transport</keyword>
<protein>
    <submittedName>
        <fullName evidence="7">ABC transporter, ATP-binding protein</fullName>
    </submittedName>
</protein>
<dbReference type="InterPro" id="IPR003439">
    <property type="entry name" value="ABC_transporter-like_ATP-bd"/>
</dbReference>
<dbReference type="AlphaFoldDB" id="A0A346Y1A8"/>
<dbReference type="GO" id="GO:0016887">
    <property type="term" value="F:ATP hydrolysis activity"/>
    <property type="evidence" value="ECO:0007669"/>
    <property type="project" value="InterPro"/>
</dbReference>
<keyword evidence="8" id="KW-1185">Reference proteome</keyword>
<evidence type="ECO:0000313" key="8">
    <source>
        <dbReference type="Proteomes" id="UP000264006"/>
    </source>
</evidence>
<evidence type="ECO:0000256" key="1">
    <source>
        <dbReference type="ARBA" id="ARBA00005417"/>
    </source>
</evidence>